<feature type="compositionally biased region" description="Pro residues" evidence="1">
    <location>
        <begin position="74"/>
        <end position="87"/>
    </location>
</feature>
<comment type="caution">
    <text evidence="2">The sequence shown here is derived from an EMBL/GenBank/DDBJ whole genome shotgun (WGS) entry which is preliminary data.</text>
</comment>
<feature type="compositionally biased region" description="Low complexity" evidence="1">
    <location>
        <begin position="1"/>
        <end position="14"/>
    </location>
</feature>
<feature type="compositionally biased region" description="Low complexity" evidence="1">
    <location>
        <begin position="29"/>
        <end position="46"/>
    </location>
</feature>
<proteinExistence type="predicted"/>
<gene>
    <name evidence="2" type="ORF">Tci_848198</name>
</gene>
<dbReference type="EMBL" id="BKCJ011055293">
    <property type="protein sequence ID" value="GFC76228.1"/>
    <property type="molecule type" value="Genomic_DNA"/>
</dbReference>
<evidence type="ECO:0000313" key="2">
    <source>
        <dbReference type="EMBL" id="GFC76228.1"/>
    </source>
</evidence>
<feature type="non-terminal residue" evidence="2">
    <location>
        <position position="96"/>
    </location>
</feature>
<accession>A0A699R0Q2</accession>
<reference evidence="2" key="1">
    <citation type="journal article" date="2019" name="Sci. Rep.">
        <title>Draft genome of Tanacetum cinerariifolium, the natural source of mosquito coil.</title>
        <authorList>
            <person name="Yamashiro T."/>
            <person name="Shiraishi A."/>
            <person name="Satake H."/>
            <person name="Nakayama K."/>
        </authorList>
    </citation>
    <scope>NUCLEOTIDE SEQUENCE</scope>
</reference>
<feature type="region of interest" description="Disordered" evidence="1">
    <location>
        <begin position="1"/>
        <end position="96"/>
    </location>
</feature>
<organism evidence="2">
    <name type="scientific">Tanacetum cinerariifolium</name>
    <name type="common">Dalmatian daisy</name>
    <name type="synonym">Chrysanthemum cinerariifolium</name>
    <dbReference type="NCBI Taxonomy" id="118510"/>
    <lineage>
        <taxon>Eukaryota</taxon>
        <taxon>Viridiplantae</taxon>
        <taxon>Streptophyta</taxon>
        <taxon>Embryophyta</taxon>
        <taxon>Tracheophyta</taxon>
        <taxon>Spermatophyta</taxon>
        <taxon>Magnoliopsida</taxon>
        <taxon>eudicotyledons</taxon>
        <taxon>Gunneridae</taxon>
        <taxon>Pentapetalae</taxon>
        <taxon>asterids</taxon>
        <taxon>campanulids</taxon>
        <taxon>Asterales</taxon>
        <taxon>Asteraceae</taxon>
        <taxon>Asteroideae</taxon>
        <taxon>Anthemideae</taxon>
        <taxon>Anthemidinae</taxon>
        <taxon>Tanacetum</taxon>
    </lineage>
</organism>
<evidence type="ECO:0000256" key="1">
    <source>
        <dbReference type="SAM" id="MobiDB-lite"/>
    </source>
</evidence>
<protein>
    <submittedName>
        <fullName evidence="2">Uncharacterized protein</fullName>
    </submittedName>
</protein>
<dbReference type="AlphaFoldDB" id="A0A699R0Q2"/>
<sequence>MAAAATLTVSTAATLPPPPLRHHHHKHANATATLTSSSSSTPPAATCHPTIVTIPRMSPPMRFNRHQKNHQLPTQPPSPPRLLPQPPYHLHFTPHF</sequence>
<name>A0A699R0Q2_TANCI</name>